<feature type="domain" description="N-acetyltransferase" evidence="3">
    <location>
        <begin position="3"/>
        <end position="149"/>
    </location>
</feature>
<dbReference type="Pfam" id="PF00583">
    <property type="entry name" value="Acetyltransf_1"/>
    <property type="match status" value="1"/>
</dbReference>
<keyword evidence="1 4" id="KW-0808">Transferase</keyword>
<dbReference type="GO" id="GO:0016746">
    <property type="term" value="F:acyltransferase activity"/>
    <property type="evidence" value="ECO:0007669"/>
    <property type="project" value="UniProtKB-KW"/>
</dbReference>
<dbReference type="InterPro" id="IPR016181">
    <property type="entry name" value="Acyl_CoA_acyltransferase"/>
</dbReference>
<gene>
    <name evidence="4" type="ORF">N5I32_06660</name>
</gene>
<dbReference type="InterPro" id="IPR050832">
    <property type="entry name" value="Bact_Acetyltransf"/>
</dbReference>
<sequence>MTAALTLAEPEDLDRLLPLVAAYHAFEGIETTDAFRRAALAPLLAGTDLGAVWLIGPRAAPLGYIATGLGWSIELGGPDAFVDELFVVPEARGRGLGAAALEHLAAALAARGVVALHLEVARENGGAQRFYARKGFESRERYFLMTRKL</sequence>
<name>A0ABT2NM66_9RHOB</name>
<proteinExistence type="predicted"/>
<dbReference type="InterPro" id="IPR000182">
    <property type="entry name" value="GNAT_dom"/>
</dbReference>
<evidence type="ECO:0000256" key="2">
    <source>
        <dbReference type="ARBA" id="ARBA00023315"/>
    </source>
</evidence>
<accession>A0ABT2NM66</accession>
<dbReference type="SUPFAM" id="SSF55729">
    <property type="entry name" value="Acyl-CoA N-acyltransferases (Nat)"/>
    <property type="match status" value="1"/>
</dbReference>
<evidence type="ECO:0000313" key="4">
    <source>
        <dbReference type="EMBL" id="MCT8329188.1"/>
    </source>
</evidence>
<dbReference type="Gene3D" id="3.40.630.30">
    <property type="match status" value="1"/>
</dbReference>
<dbReference type="EMBL" id="JAOCQF010000001">
    <property type="protein sequence ID" value="MCT8329188.1"/>
    <property type="molecule type" value="Genomic_DNA"/>
</dbReference>
<evidence type="ECO:0000313" key="5">
    <source>
        <dbReference type="Proteomes" id="UP001205601"/>
    </source>
</evidence>
<dbReference type="Proteomes" id="UP001205601">
    <property type="component" value="Unassembled WGS sequence"/>
</dbReference>
<dbReference type="PANTHER" id="PTHR43877:SF2">
    <property type="entry name" value="AMINOALKYLPHOSPHONATE N-ACETYLTRANSFERASE-RELATED"/>
    <property type="match status" value="1"/>
</dbReference>
<keyword evidence="5" id="KW-1185">Reference proteome</keyword>
<dbReference type="PANTHER" id="PTHR43877">
    <property type="entry name" value="AMINOALKYLPHOSPHONATE N-ACETYLTRANSFERASE-RELATED-RELATED"/>
    <property type="match status" value="1"/>
</dbReference>
<evidence type="ECO:0000256" key="1">
    <source>
        <dbReference type="ARBA" id="ARBA00022679"/>
    </source>
</evidence>
<reference evidence="5" key="1">
    <citation type="submission" date="2023-07" db="EMBL/GenBank/DDBJ databases">
        <title>Defluviimonas sediminis sp. nov., isolated from mangrove sediment.</title>
        <authorList>
            <person name="Liu L."/>
            <person name="Li J."/>
            <person name="Huang Y."/>
            <person name="Pan J."/>
            <person name="Li M."/>
        </authorList>
    </citation>
    <scope>NUCLEOTIDE SEQUENCE [LARGE SCALE GENOMIC DNA]</scope>
    <source>
        <strain evidence="5">FT324</strain>
    </source>
</reference>
<organism evidence="4 5">
    <name type="scientific">Albidovulum sediminis</name>
    <dbReference type="NCBI Taxonomy" id="3066345"/>
    <lineage>
        <taxon>Bacteria</taxon>
        <taxon>Pseudomonadati</taxon>
        <taxon>Pseudomonadota</taxon>
        <taxon>Alphaproteobacteria</taxon>
        <taxon>Rhodobacterales</taxon>
        <taxon>Paracoccaceae</taxon>
        <taxon>Albidovulum</taxon>
    </lineage>
</organism>
<dbReference type="RefSeq" id="WP_261494606.1">
    <property type="nucleotide sequence ID" value="NZ_JAOCQF010000001.1"/>
</dbReference>
<dbReference type="EC" id="2.3.1.-" evidence="4"/>
<keyword evidence="2 4" id="KW-0012">Acyltransferase</keyword>
<evidence type="ECO:0000259" key="3">
    <source>
        <dbReference type="PROSITE" id="PS51186"/>
    </source>
</evidence>
<comment type="caution">
    <text evidence="4">The sequence shown here is derived from an EMBL/GenBank/DDBJ whole genome shotgun (WGS) entry which is preliminary data.</text>
</comment>
<dbReference type="PROSITE" id="PS51186">
    <property type="entry name" value="GNAT"/>
    <property type="match status" value="1"/>
</dbReference>
<protein>
    <submittedName>
        <fullName evidence="4">GNAT family N-acetyltransferase</fullName>
        <ecNumber evidence="4">2.3.1.-</ecNumber>
    </submittedName>
</protein>